<dbReference type="Pfam" id="PF13458">
    <property type="entry name" value="Peripla_BP_6"/>
    <property type="match status" value="1"/>
</dbReference>
<dbReference type="Proteomes" id="UP000284824">
    <property type="component" value="Unassembled WGS sequence"/>
</dbReference>
<dbReference type="AlphaFoldDB" id="A0A438MI81"/>
<accession>A0A438MI81</accession>
<evidence type="ECO:0000313" key="5">
    <source>
        <dbReference type="Proteomes" id="UP000284824"/>
    </source>
</evidence>
<dbReference type="InterPro" id="IPR028081">
    <property type="entry name" value="Leu-bd"/>
</dbReference>
<feature type="domain" description="Leucine-binding protein" evidence="3">
    <location>
        <begin position="6"/>
        <end position="160"/>
    </location>
</feature>
<evidence type="ECO:0000259" key="3">
    <source>
        <dbReference type="Pfam" id="PF13458"/>
    </source>
</evidence>
<reference evidence="4 5" key="1">
    <citation type="submission" date="2019-01" db="EMBL/GenBank/DDBJ databases">
        <title>Sequencing the genomes of 1000 actinobacteria strains.</title>
        <authorList>
            <person name="Klenk H.-P."/>
        </authorList>
    </citation>
    <scope>NUCLEOTIDE SEQUENCE [LARGE SCALE GENOMIC DNA]</scope>
    <source>
        <strain evidence="4 5">DSM 43925</strain>
    </source>
</reference>
<keyword evidence="2" id="KW-0732">Signal</keyword>
<organism evidence="4 5">
    <name type="scientific">Nonomuraea polychroma</name>
    <dbReference type="NCBI Taxonomy" id="46176"/>
    <lineage>
        <taxon>Bacteria</taxon>
        <taxon>Bacillati</taxon>
        <taxon>Actinomycetota</taxon>
        <taxon>Actinomycetes</taxon>
        <taxon>Streptosporangiales</taxon>
        <taxon>Streptosporangiaceae</taxon>
        <taxon>Nonomuraea</taxon>
    </lineage>
</organism>
<gene>
    <name evidence="4" type="ORF">EDD27_8421</name>
</gene>
<comment type="caution">
    <text evidence="4">The sequence shown here is derived from an EMBL/GenBank/DDBJ whole genome shotgun (WGS) entry which is preliminary data.</text>
</comment>
<name>A0A438MI81_9ACTN</name>
<keyword evidence="5" id="KW-1185">Reference proteome</keyword>
<comment type="similarity">
    <text evidence="1">Belongs to the leucine-binding protein family.</text>
</comment>
<proteinExistence type="inferred from homology"/>
<evidence type="ECO:0000256" key="1">
    <source>
        <dbReference type="ARBA" id="ARBA00010062"/>
    </source>
</evidence>
<dbReference type="Gene3D" id="3.40.50.2300">
    <property type="match status" value="4"/>
</dbReference>
<dbReference type="InterPro" id="IPR028082">
    <property type="entry name" value="Peripla_BP_I"/>
</dbReference>
<protein>
    <submittedName>
        <fullName evidence="4">Amino acid/amide ABC transporter substrate-binding protein (HAAT family)</fullName>
    </submittedName>
</protein>
<dbReference type="OrthoDB" id="3205221at2"/>
<evidence type="ECO:0000313" key="4">
    <source>
        <dbReference type="EMBL" id="RVX45609.1"/>
    </source>
</evidence>
<dbReference type="RefSeq" id="WP_127937219.1">
    <property type="nucleotide sequence ID" value="NZ_SAUN01000001.1"/>
</dbReference>
<dbReference type="EMBL" id="SAUN01000001">
    <property type="protein sequence ID" value="RVX45609.1"/>
    <property type="molecule type" value="Genomic_DNA"/>
</dbReference>
<sequence>MTRRLRVGAALSLSGKHARFGKQAKLGLDVWQTFDESAELIVEDDRSDPEVLEQVLVSLAARCDLLLGPYSTGLMRRAGRVAAAMDRLIWNHGGSGDDVEEAHPGHVVSVLTPTSRYAEPFVRHLAENGHRSRLWIAEGKGSFGRQVAEGAEACAREWGIPASRIGSGESLPAHGEWNLLCAGSFDEDVEVIKRAGGPRVVCAVAAGVREFGEAVDDPRGIYGVGQWFPGSGHAELGVSEREFLDAYRERAGALPGYPAVQAAATAIIATHCAAEAGSAECAQLWAVAGALETTTLFGAFAIDPHTGLQVGHRAALTRWEAHGPVAVG</sequence>
<dbReference type="SUPFAM" id="SSF53822">
    <property type="entry name" value="Periplasmic binding protein-like I"/>
    <property type="match status" value="1"/>
</dbReference>
<evidence type="ECO:0000256" key="2">
    <source>
        <dbReference type="ARBA" id="ARBA00022729"/>
    </source>
</evidence>